<organism evidence="1">
    <name type="scientific">Picea sitchensis</name>
    <name type="common">Sitka spruce</name>
    <name type="synonym">Pinus sitchensis</name>
    <dbReference type="NCBI Taxonomy" id="3332"/>
    <lineage>
        <taxon>Eukaryota</taxon>
        <taxon>Viridiplantae</taxon>
        <taxon>Streptophyta</taxon>
        <taxon>Embryophyta</taxon>
        <taxon>Tracheophyta</taxon>
        <taxon>Spermatophyta</taxon>
        <taxon>Pinopsida</taxon>
        <taxon>Pinidae</taxon>
        <taxon>Conifers I</taxon>
        <taxon>Pinales</taxon>
        <taxon>Pinaceae</taxon>
        <taxon>Picea</taxon>
    </lineage>
</organism>
<dbReference type="EMBL" id="EF085486">
    <property type="protein sequence ID" value="ABK24791.1"/>
    <property type="molecule type" value="mRNA"/>
</dbReference>
<accession>A9NVY0</accession>
<reference evidence="1" key="1">
    <citation type="journal article" date="2008" name="BMC Genomics">
        <title>A conifer genomics resource of 200,000 spruce (Picea spp.) ESTs and 6,464 high-quality, sequence-finished full-length cDNAs for Sitka spruce (Picea sitchensis).</title>
        <authorList>
            <person name="Ralph S.G."/>
            <person name="Chun H.J."/>
            <person name="Kolosova N."/>
            <person name="Cooper D."/>
            <person name="Oddy C."/>
            <person name="Ritland C.E."/>
            <person name="Kirkpatrick R."/>
            <person name="Moore R."/>
            <person name="Barber S."/>
            <person name="Holt R.A."/>
            <person name="Jones S.J."/>
            <person name="Marra M.A."/>
            <person name="Douglas C.J."/>
            <person name="Ritland K."/>
            <person name="Bohlmann J."/>
        </authorList>
    </citation>
    <scope>NUCLEOTIDE SEQUENCE</scope>
    <source>
        <tissue evidence="1">Green portion of the leader tissue</tissue>
    </source>
</reference>
<name>A9NVY0_PICSI</name>
<proteinExistence type="evidence at transcript level"/>
<sequence length="35" mass="4212">MPLTMAAREETWTMLLRGSYRTEESIQRRIILTQE</sequence>
<dbReference type="AlphaFoldDB" id="A9NVY0"/>
<evidence type="ECO:0000313" key="1">
    <source>
        <dbReference type="EMBL" id="ABK24791.1"/>
    </source>
</evidence>
<protein>
    <submittedName>
        <fullName evidence="1">Uncharacterized protein</fullName>
    </submittedName>
</protein>